<keyword evidence="6" id="KW-1185">Reference proteome</keyword>
<dbReference type="GO" id="GO:0008408">
    <property type="term" value="F:3'-5' exonuclease activity"/>
    <property type="evidence" value="ECO:0007669"/>
    <property type="project" value="InterPro"/>
</dbReference>
<feature type="transmembrane region" description="Helical" evidence="3">
    <location>
        <begin position="217"/>
        <end position="236"/>
    </location>
</feature>
<dbReference type="Gene3D" id="3.30.420.10">
    <property type="entry name" value="Ribonuclease H-like superfamily/Ribonuclease H"/>
    <property type="match status" value="1"/>
</dbReference>
<dbReference type="SUPFAM" id="SSF53098">
    <property type="entry name" value="Ribonuclease H-like"/>
    <property type="match status" value="1"/>
</dbReference>
<dbReference type="CDD" id="cd06141">
    <property type="entry name" value="WRN_exo"/>
    <property type="match status" value="1"/>
</dbReference>
<dbReference type="EMBL" id="JAJAGQ010000016">
    <property type="protein sequence ID" value="KAJ8539217.1"/>
    <property type="molecule type" value="Genomic_DNA"/>
</dbReference>
<name>A0A9Q1LP39_9SOLA</name>
<gene>
    <name evidence="5" type="ORF">K7X08_013469</name>
</gene>
<keyword evidence="2" id="KW-0378">Hydrolase</keyword>
<dbReference type="Proteomes" id="UP001152561">
    <property type="component" value="Unassembled WGS sequence"/>
</dbReference>
<keyword evidence="3" id="KW-0472">Membrane</keyword>
<evidence type="ECO:0000256" key="3">
    <source>
        <dbReference type="SAM" id="Phobius"/>
    </source>
</evidence>
<dbReference type="GO" id="GO:0006139">
    <property type="term" value="P:nucleobase-containing compound metabolic process"/>
    <property type="evidence" value="ECO:0007669"/>
    <property type="project" value="InterPro"/>
</dbReference>
<sequence>MELAIDHLVEDDRYDLYDVYFSSDRILTTVTHDPAIVTDWIKTIELLHQRRLHQLIVGLDVEWRPNIDSYQNPVATLQLCVGHRCLIFQLIYCQYIPHALTEFLLNPRYEFVGVGIESDVEKLEKDYKLFVENVIDLRQLTADVYNSKSLRDAGLKRLCKSLLGREVEKPKHVAIGRWDKKRLDMDQVHYACVDAFVSFLIGKRLTASGEGGIMNCWMWIKCIMLVLMLLFLSRLVSA</sequence>
<evidence type="ECO:0000313" key="5">
    <source>
        <dbReference type="EMBL" id="KAJ8539217.1"/>
    </source>
</evidence>
<evidence type="ECO:0000259" key="4">
    <source>
        <dbReference type="SMART" id="SM00474"/>
    </source>
</evidence>
<keyword evidence="3" id="KW-0812">Transmembrane</keyword>
<dbReference type="Pfam" id="PF01612">
    <property type="entry name" value="DNA_pol_A_exo1"/>
    <property type="match status" value="1"/>
</dbReference>
<dbReference type="GO" id="GO:0003676">
    <property type="term" value="F:nucleic acid binding"/>
    <property type="evidence" value="ECO:0007669"/>
    <property type="project" value="InterPro"/>
</dbReference>
<dbReference type="PANTHER" id="PTHR13620">
    <property type="entry name" value="3-5 EXONUCLEASE"/>
    <property type="match status" value="1"/>
</dbReference>
<evidence type="ECO:0000313" key="6">
    <source>
        <dbReference type="Proteomes" id="UP001152561"/>
    </source>
</evidence>
<feature type="domain" description="3'-5' exonuclease" evidence="4">
    <location>
        <begin position="34"/>
        <end position="210"/>
    </location>
</feature>
<proteinExistence type="predicted"/>
<dbReference type="InterPro" id="IPR036397">
    <property type="entry name" value="RNaseH_sf"/>
</dbReference>
<organism evidence="5 6">
    <name type="scientific">Anisodus acutangulus</name>
    <dbReference type="NCBI Taxonomy" id="402998"/>
    <lineage>
        <taxon>Eukaryota</taxon>
        <taxon>Viridiplantae</taxon>
        <taxon>Streptophyta</taxon>
        <taxon>Embryophyta</taxon>
        <taxon>Tracheophyta</taxon>
        <taxon>Spermatophyta</taxon>
        <taxon>Magnoliopsida</taxon>
        <taxon>eudicotyledons</taxon>
        <taxon>Gunneridae</taxon>
        <taxon>Pentapetalae</taxon>
        <taxon>asterids</taxon>
        <taxon>lamiids</taxon>
        <taxon>Solanales</taxon>
        <taxon>Solanaceae</taxon>
        <taxon>Solanoideae</taxon>
        <taxon>Hyoscyameae</taxon>
        <taxon>Anisodus</taxon>
    </lineage>
</organism>
<evidence type="ECO:0000256" key="1">
    <source>
        <dbReference type="ARBA" id="ARBA00022722"/>
    </source>
</evidence>
<dbReference type="SMART" id="SM00474">
    <property type="entry name" value="35EXOc"/>
    <property type="match status" value="1"/>
</dbReference>
<dbReference type="InterPro" id="IPR012337">
    <property type="entry name" value="RNaseH-like_sf"/>
</dbReference>
<dbReference type="FunFam" id="3.30.420.10:FF:000054">
    <property type="entry name" value="Werner Syndrome-like exonuclease"/>
    <property type="match status" value="1"/>
</dbReference>
<dbReference type="PANTHER" id="PTHR13620:SF85">
    <property type="entry name" value="WERNER SYNDROME-LIKE EXONUCLEASE"/>
    <property type="match status" value="1"/>
</dbReference>
<dbReference type="GO" id="GO:0005737">
    <property type="term" value="C:cytoplasm"/>
    <property type="evidence" value="ECO:0007669"/>
    <property type="project" value="TreeGrafter"/>
</dbReference>
<protein>
    <recommendedName>
        <fullName evidence="4">3'-5' exonuclease domain-containing protein</fullName>
    </recommendedName>
</protein>
<reference evidence="6" key="1">
    <citation type="journal article" date="2023" name="Proc. Natl. Acad. Sci. U.S.A.">
        <title>Genomic and structural basis for evolution of tropane alkaloid biosynthesis.</title>
        <authorList>
            <person name="Wanga Y.-J."/>
            <person name="Taina T."/>
            <person name="Yua J.-Y."/>
            <person name="Lia J."/>
            <person name="Xua B."/>
            <person name="Chenc J."/>
            <person name="D'Auriad J.C."/>
            <person name="Huanga J.-P."/>
            <person name="Huanga S.-X."/>
        </authorList>
    </citation>
    <scope>NUCLEOTIDE SEQUENCE [LARGE SCALE GENOMIC DNA]</scope>
    <source>
        <strain evidence="6">cv. KIB-2019</strain>
    </source>
</reference>
<evidence type="ECO:0000256" key="2">
    <source>
        <dbReference type="ARBA" id="ARBA00022801"/>
    </source>
</evidence>
<dbReference type="GO" id="GO:0005634">
    <property type="term" value="C:nucleus"/>
    <property type="evidence" value="ECO:0007669"/>
    <property type="project" value="TreeGrafter"/>
</dbReference>
<accession>A0A9Q1LP39</accession>
<dbReference type="OrthoDB" id="1920326at2759"/>
<keyword evidence="1" id="KW-0540">Nuclease</keyword>
<dbReference type="InterPro" id="IPR051132">
    <property type="entry name" value="3-5_Exonuclease_domain"/>
</dbReference>
<dbReference type="InterPro" id="IPR002562">
    <property type="entry name" value="3'-5'_exonuclease_dom"/>
</dbReference>
<keyword evidence="3" id="KW-1133">Transmembrane helix</keyword>
<dbReference type="AlphaFoldDB" id="A0A9Q1LP39"/>
<comment type="caution">
    <text evidence="5">The sequence shown here is derived from an EMBL/GenBank/DDBJ whole genome shotgun (WGS) entry which is preliminary data.</text>
</comment>